<dbReference type="GO" id="GO:0006189">
    <property type="term" value="P:'de novo' IMP biosynthetic process"/>
    <property type="evidence" value="ECO:0007669"/>
    <property type="project" value="UniProtKB-UniRule"/>
</dbReference>
<feature type="domain" description="PurM-like C-terminal" evidence="18">
    <location>
        <begin position="224"/>
        <end position="398"/>
    </location>
</feature>
<dbReference type="InterPro" id="IPR036921">
    <property type="entry name" value="PurM-like_N_sf"/>
</dbReference>
<dbReference type="InterPro" id="IPR010918">
    <property type="entry name" value="PurM-like_C_dom"/>
</dbReference>
<evidence type="ECO:0000259" key="18">
    <source>
        <dbReference type="Pfam" id="PF02769"/>
    </source>
</evidence>
<evidence type="ECO:0000256" key="9">
    <source>
        <dbReference type="ARBA" id="ARBA00022755"/>
    </source>
</evidence>
<dbReference type="PATRIC" id="fig|1393034.3.peg.817"/>
<dbReference type="InterPro" id="IPR036676">
    <property type="entry name" value="PurM-like_C_sf"/>
</dbReference>
<dbReference type="Gene3D" id="3.30.1330.10">
    <property type="entry name" value="PurM-like, N-terminal domain"/>
    <property type="match status" value="1"/>
</dbReference>
<dbReference type="PANTHER" id="PTHR10520">
    <property type="entry name" value="TRIFUNCTIONAL PURINE BIOSYNTHETIC PROTEIN ADENOSINE-3-RELATED"/>
    <property type="match status" value="1"/>
</dbReference>
<dbReference type="SUPFAM" id="SSF56042">
    <property type="entry name" value="PurM C-terminal domain-like"/>
    <property type="match status" value="1"/>
</dbReference>
<proteinExistence type="inferred from homology"/>
<dbReference type="Proteomes" id="UP000070675">
    <property type="component" value="Unassembled WGS sequence"/>
</dbReference>
<dbReference type="GO" id="GO:0005524">
    <property type="term" value="F:ATP binding"/>
    <property type="evidence" value="ECO:0007669"/>
    <property type="project" value="UniProtKB-KW"/>
</dbReference>
<evidence type="ECO:0000256" key="16">
    <source>
        <dbReference type="SAM" id="MobiDB-lite"/>
    </source>
</evidence>
<dbReference type="Gene3D" id="3.90.650.10">
    <property type="entry name" value="PurM-like C-terminal domain"/>
    <property type="match status" value="1"/>
</dbReference>
<dbReference type="GO" id="GO:0004637">
    <property type="term" value="F:phosphoribosylamine-glycine ligase activity"/>
    <property type="evidence" value="ECO:0007669"/>
    <property type="project" value="TreeGrafter"/>
</dbReference>
<evidence type="ECO:0000256" key="2">
    <source>
        <dbReference type="ARBA" id="ARBA00004686"/>
    </source>
</evidence>
<accession>A0A133XU03</accession>
<keyword evidence="9 15" id="KW-0658">Purine biosynthesis</keyword>
<feature type="domain" description="PurM-like N-terminal" evidence="17">
    <location>
        <begin position="106"/>
        <end position="212"/>
    </location>
</feature>
<evidence type="ECO:0000256" key="3">
    <source>
        <dbReference type="ARBA" id="ARBA00010280"/>
    </source>
</evidence>
<dbReference type="AlphaFoldDB" id="A0A133XU03"/>
<keyword evidence="7 15" id="KW-0436">Ligase</keyword>
<dbReference type="FunFam" id="3.30.1330.10:FF:000001">
    <property type="entry name" value="Phosphoribosylformylglycinamidine cyclo-ligase"/>
    <property type="match status" value="1"/>
</dbReference>
<evidence type="ECO:0000256" key="11">
    <source>
        <dbReference type="ARBA" id="ARBA00031908"/>
    </source>
</evidence>
<evidence type="ECO:0000256" key="12">
    <source>
        <dbReference type="ARBA" id="ARBA00032931"/>
    </source>
</evidence>
<evidence type="ECO:0000256" key="5">
    <source>
        <dbReference type="ARBA" id="ARBA00020367"/>
    </source>
</evidence>
<dbReference type="GO" id="GO:0005829">
    <property type="term" value="C:cytosol"/>
    <property type="evidence" value="ECO:0007669"/>
    <property type="project" value="TreeGrafter"/>
</dbReference>
<dbReference type="SUPFAM" id="SSF55326">
    <property type="entry name" value="PurM N-terminal domain-like"/>
    <property type="match status" value="1"/>
</dbReference>
<comment type="catalytic activity">
    <reaction evidence="14 15">
        <text>2-formamido-N(1)-(5-O-phospho-beta-D-ribosyl)acetamidine + ATP = 5-amino-1-(5-phospho-beta-D-ribosyl)imidazole + ADP + phosphate + H(+)</text>
        <dbReference type="Rhea" id="RHEA:23032"/>
        <dbReference type="ChEBI" id="CHEBI:15378"/>
        <dbReference type="ChEBI" id="CHEBI:30616"/>
        <dbReference type="ChEBI" id="CHEBI:43474"/>
        <dbReference type="ChEBI" id="CHEBI:137981"/>
        <dbReference type="ChEBI" id="CHEBI:147287"/>
        <dbReference type="ChEBI" id="CHEBI:456216"/>
        <dbReference type="EC" id="6.3.3.1"/>
    </reaction>
</comment>
<evidence type="ECO:0000256" key="4">
    <source>
        <dbReference type="ARBA" id="ARBA00013047"/>
    </source>
</evidence>
<dbReference type="UniPathway" id="UPA00074">
    <property type="reaction ID" value="UER00129"/>
</dbReference>
<keyword evidence="10 15" id="KW-0067">ATP-binding</keyword>
<organism evidence="19 20">
    <name type="scientific">Atopobium deltae</name>
    <dbReference type="NCBI Taxonomy" id="1393034"/>
    <lineage>
        <taxon>Bacteria</taxon>
        <taxon>Bacillati</taxon>
        <taxon>Actinomycetota</taxon>
        <taxon>Coriobacteriia</taxon>
        <taxon>Coriobacteriales</taxon>
        <taxon>Atopobiaceae</taxon>
        <taxon>Atopobium</taxon>
    </lineage>
</organism>
<evidence type="ECO:0000256" key="1">
    <source>
        <dbReference type="ARBA" id="ARBA00004496"/>
    </source>
</evidence>
<feature type="region of interest" description="Disordered" evidence="16">
    <location>
        <begin position="19"/>
        <end position="57"/>
    </location>
</feature>
<gene>
    <name evidence="15" type="primary">purM</name>
    <name evidence="19" type="ORF">HMPREF3192_00847</name>
</gene>
<dbReference type="EMBL" id="LSCR01000015">
    <property type="protein sequence ID" value="KXB34408.1"/>
    <property type="molecule type" value="Genomic_DNA"/>
</dbReference>
<dbReference type="GO" id="GO:0046084">
    <property type="term" value="P:adenine biosynthetic process"/>
    <property type="evidence" value="ECO:0007669"/>
    <property type="project" value="TreeGrafter"/>
</dbReference>
<evidence type="ECO:0000256" key="13">
    <source>
        <dbReference type="ARBA" id="ARBA00033093"/>
    </source>
</evidence>
<dbReference type="CDD" id="cd02196">
    <property type="entry name" value="PurM"/>
    <property type="match status" value="1"/>
</dbReference>
<protein>
    <recommendedName>
        <fullName evidence="5 15">Phosphoribosylformylglycinamidine cyclo-ligase</fullName>
        <ecNumber evidence="4 15">6.3.3.1</ecNumber>
    </recommendedName>
    <alternativeName>
        <fullName evidence="12 15">AIR synthase</fullName>
    </alternativeName>
    <alternativeName>
        <fullName evidence="13 15">AIRS</fullName>
    </alternativeName>
    <alternativeName>
        <fullName evidence="11 15">Phosphoribosyl-aminoimidazole synthetase</fullName>
    </alternativeName>
</protein>
<comment type="caution">
    <text evidence="19">The sequence shown here is derived from an EMBL/GenBank/DDBJ whole genome shotgun (WGS) entry which is preliminary data.</text>
</comment>
<keyword evidence="20" id="KW-1185">Reference proteome</keyword>
<name>A0A133XU03_9ACTN</name>
<dbReference type="STRING" id="1393034.HMPREF3192_00847"/>
<evidence type="ECO:0000256" key="10">
    <source>
        <dbReference type="ARBA" id="ARBA00022840"/>
    </source>
</evidence>
<evidence type="ECO:0000256" key="7">
    <source>
        <dbReference type="ARBA" id="ARBA00022598"/>
    </source>
</evidence>
<evidence type="ECO:0000313" key="19">
    <source>
        <dbReference type="EMBL" id="KXB34408.1"/>
    </source>
</evidence>
<dbReference type="FunFam" id="3.90.650.10:FF:000011">
    <property type="entry name" value="Phosphoribosylformylglycinamidine cyclo-ligase"/>
    <property type="match status" value="1"/>
</dbReference>
<dbReference type="PANTHER" id="PTHR10520:SF12">
    <property type="entry name" value="TRIFUNCTIONAL PURINE BIOSYNTHETIC PROTEIN ADENOSINE-3"/>
    <property type="match status" value="1"/>
</dbReference>
<dbReference type="NCBIfam" id="TIGR00878">
    <property type="entry name" value="purM"/>
    <property type="match status" value="1"/>
</dbReference>
<dbReference type="Pfam" id="PF00586">
    <property type="entry name" value="AIRS"/>
    <property type="match status" value="1"/>
</dbReference>
<evidence type="ECO:0000313" key="20">
    <source>
        <dbReference type="Proteomes" id="UP000070675"/>
    </source>
</evidence>
<feature type="compositionally biased region" description="Polar residues" evidence="16">
    <location>
        <begin position="19"/>
        <end position="39"/>
    </location>
</feature>
<keyword evidence="8 15" id="KW-0547">Nucleotide-binding</keyword>
<dbReference type="EC" id="6.3.3.1" evidence="4 15"/>
<comment type="pathway">
    <text evidence="2 15">Purine metabolism; IMP biosynthesis via de novo pathway; 5-amino-1-(5-phospho-D-ribosyl)imidazole from N(2)-formyl-N(1)-(5-phospho-D-ribosyl)glycinamide: step 2/2.</text>
</comment>
<sequence>MSATHAFKEKIVMSEQCQAEKTAQVETTEQPTASAQPTLTARHESSSTQPDHITYANAGVDVDEGARAVDAIKEAVKRTSRPEVIGGLGGFGSCFSMKAFKDMEDPVLVSGTDGVGTKLAIAQLLDRHETVGEDLVAMCVDDVVPVGAEPLFFLDYVAIGKLRAQHVATIVSGIANGCKKAGCALVGGEMAEHPGVMNPNDYDLAGFVVGVVDRPYMLGPERVQQGDVIIGLASSGLHSNGYSLVRKAVIEKKTLEELTAPLDELGGESIADAALRPTTIYTDGLLRVLKAGAPIHAMAHITGGGITENLNRALSTSLDAVVYRSRQSELWNIPPIISYVVRAAQLTDDEAYKTFNMGVGMSLLCASNAAKQVLELLAAEGFEAFIMGECVAGTGKVVYR</sequence>
<keyword evidence="6 15" id="KW-0963">Cytoplasm</keyword>
<dbReference type="RefSeq" id="WP_231723353.1">
    <property type="nucleotide sequence ID" value="NZ_KQ959495.1"/>
</dbReference>
<reference evidence="20" key="1">
    <citation type="submission" date="2016-01" db="EMBL/GenBank/DDBJ databases">
        <authorList>
            <person name="Mitreva M."/>
            <person name="Pepin K.H."/>
            <person name="Mihindukulasuriya K.A."/>
            <person name="Fulton R."/>
            <person name="Fronick C."/>
            <person name="O'Laughlin M."/>
            <person name="Miner T."/>
            <person name="Herter B."/>
            <person name="Rosa B.A."/>
            <person name="Cordes M."/>
            <person name="Tomlinson C."/>
            <person name="Wollam A."/>
            <person name="Palsikar V.B."/>
            <person name="Mardis E.R."/>
            <person name="Wilson R.K."/>
        </authorList>
    </citation>
    <scope>NUCLEOTIDE SEQUENCE [LARGE SCALE GENOMIC DNA]</scope>
    <source>
        <strain evidence="20">DNF00019</strain>
    </source>
</reference>
<dbReference type="InterPro" id="IPR016188">
    <property type="entry name" value="PurM-like_N"/>
</dbReference>
<comment type="similarity">
    <text evidence="3 15">Belongs to the AIR synthase family.</text>
</comment>
<dbReference type="InterPro" id="IPR004733">
    <property type="entry name" value="PurM_cligase"/>
</dbReference>
<comment type="subcellular location">
    <subcellularLocation>
        <location evidence="1 15">Cytoplasm</location>
    </subcellularLocation>
</comment>
<evidence type="ECO:0000256" key="14">
    <source>
        <dbReference type="ARBA" id="ARBA00049057"/>
    </source>
</evidence>
<dbReference type="HAMAP" id="MF_00741">
    <property type="entry name" value="AIRS"/>
    <property type="match status" value="1"/>
</dbReference>
<evidence type="ECO:0000256" key="8">
    <source>
        <dbReference type="ARBA" id="ARBA00022741"/>
    </source>
</evidence>
<dbReference type="GO" id="GO:0004641">
    <property type="term" value="F:phosphoribosylformylglycinamidine cyclo-ligase activity"/>
    <property type="evidence" value="ECO:0007669"/>
    <property type="project" value="UniProtKB-UniRule"/>
</dbReference>
<evidence type="ECO:0000256" key="6">
    <source>
        <dbReference type="ARBA" id="ARBA00022490"/>
    </source>
</evidence>
<dbReference type="Pfam" id="PF02769">
    <property type="entry name" value="AIRS_C"/>
    <property type="match status" value="1"/>
</dbReference>
<evidence type="ECO:0000259" key="17">
    <source>
        <dbReference type="Pfam" id="PF00586"/>
    </source>
</evidence>
<evidence type="ECO:0000256" key="15">
    <source>
        <dbReference type="HAMAP-Rule" id="MF_00741"/>
    </source>
</evidence>